<proteinExistence type="predicted"/>
<reference evidence="1 2" key="1">
    <citation type="submission" date="2019-02" db="EMBL/GenBank/DDBJ databases">
        <title>Paenibacillus sp. nov., isolated from surface-sterilized tissue of Thalictrum simplex L.</title>
        <authorList>
            <person name="Tuo L."/>
        </authorList>
    </citation>
    <scope>NUCLEOTIDE SEQUENCE [LARGE SCALE GENOMIC DNA]</scope>
    <source>
        <strain evidence="1 2">N2SHLJ1</strain>
    </source>
</reference>
<accession>A0A4Q9DV29</accession>
<dbReference type="Gene3D" id="3.40.50.300">
    <property type="entry name" value="P-loop containing nucleotide triphosphate hydrolases"/>
    <property type="match status" value="1"/>
</dbReference>
<dbReference type="EMBL" id="SIRE01000004">
    <property type="protein sequence ID" value="TBL80849.1"/>
    <property type="molecule type" value="Genomic_DNA"/>
</dbReference>
<dbReference type="InterPro" id="IPR027417">
    <property type="entry name" value="P-loop_NTPase"/>
</dbReference>
<gene>
    <name evidence="1" type="ORF">EYB31_06430</name>
</gene>
<evidence type="ECO:0000313" key="2">
    <source>
        <dbReference type="Proteomes" id="UP000293142"/>
    </source>
</evidence>
<comment type="caution">
    <text evidence="1">The sequence shown here is derived from an EMBL/GenBank/DDBJ whole genome shotgun (WGS) entry which is preliminary data.</text>
</comment>
<sequence>MEGGGAVMARYKASINIQFDLTNESLIDRYLLSTSHADVLRGILESVESPEGMHSHLLVGPYGTGKSLVSAIVCQLFSRQFNADWWDKLLRQADRYDQILADRLRRLPPLSLAYLPVIINGKSGELRTIINAALHRALQQAGLNVTTPNEVHSILTTVERWRQLYPHAYSAFREHLASLKLEEAEWLRQVQGYSEELIAAFIDFYPSVTSGTAWSVGHEEHFTYNIERLLEELRQHGQGITLVYDEFGRFLQSLRPQDAIRNMQDLQDLAELANSVPNLQLLLVGHKHIRQYAAQSKEQIRTEFEKVEKRFRHYQLETDAVTYLRLAQEAGTEINAHSLISAAEKETFANLQSYPLFTEFTPYQLENYILQGLYPLHPAAVVILPFLSNVFGQNERTLFSFYGDDERYGLRDHVTQEDGYYYADKLFSYFDMDHADQPDQPALLLYRRIAPYLARRAPLQTRIARLLTLGAVSRLAQKQQMSAAFIAFALGVAVDEVVENLAQLAALKIVRYNEVRLQWELHDGSSVDIDNVIAERVATLALSRKAAVELLGKHLPTPYVLPNEYNDRMYMLRYATYRFVWFDQLEQEVAPSTPALADDEVLLVLFDDEEQMQQGATQLERLKLEQICAIPSFVAERVWPSLRQYAVIEALLQDSSFTAQDARLKNELQYLQQQTSSRIRQFVEPYVSFEQLRWWVNGEHRELRSVVELERLLSERLENTYTGTPQIRNEAFNRNRISAIQKRAVIDVINRLICQPEEPNLGITGYGPNYLIYVSTLKNNGFLCEPGGGLQPDSGLQPLAMELINHIRQKPFGSLADLVRILKEPPYGIRAAVIPVLFVALLRGHWEQLLFYAGDMLTTHLNGESVYELIERADDYEYRYFILTSQEKGQLARIGAHFGLPVEEATSFLRVTDVMLAWLRGLPMFAQITSQLSTGTQQIRAYIRATETDPYRNIRLLAAMEPQLVEARTELEGFMDMNRAQLESELFALAGVDSAPAFVQELLRLRGAAIGLNSRLQTLPLGAGMEERLLEGLIEHMVGVGRKAWSDATQELFGKQMKYEWELLLPAIQVAAGMSAEVDLTQPLSKKSQTLYANVKNILKHGGRDVPPQELKQLLMKLLQEV</sequence>
<organism evidence="1 2">
    <name type="scientific">Paenibacillus thalictri</name>
    <dbReference type="NCBI Taxonomy" id="2527873"/>
    <lineage>
        <taxon>Bacteria</taxon>
        <taxon>Bacillati</taxon>
        <taxon>Bacillota</taxon>
        <taxon>Bacilli</taxon>
        <taxon>Bacillales</taxon>
        <taxon>Paenibacillaceae</taxon>
        <taxon>Paenibacillus</taxon>
    </lineage>
</organism>
<protein>
    <recommendedName>
        <fullName evidence="3">ATP-binding protein</fullName>
    </recommendedName>
</protein>
<name>A0A4Q9DV29_9BACL</name>
<evidence type="ECO:0008006" key="3">
    <source>
        <dbReference type="Google" id="ProtNLM"/>
    </source>
</evidence>
<dbReference type="Proteomes" id="UP000293142">
    <property type="component" value="Unassembled WGS sequence"/>
</dbReference>
<dbReference type="SUPFAM" id="SSF52540">
    <property type="entry name" value="P-loop containing nucleoside triphosphate hydrolases"/>
    <property type="match status" value="1"/>
</dbReference>
<dbReference type="OrthoDB" id="856045at2"/>
<keyword evidence="2" id="KW-1185">Reference proteome</keyword>
<evidence type="ECO:0000313" key="1">
    <source>
        <dbReference type="EMBL" id="TBL80849.1"/>
    </source>
</evidence>
<dbReference type="RefSeq" id="WP_131012453.1">
    <property type="nucleotide sequence ID" value="NZ_SIRE01000004.1"/>
</dbReference>
<dbReference type="AlphaFoldDB" id="A0A4Q9DV29"/>